<evidence type="ECO:0000256" key="2">
    <source>
        <dbReference type="SAM" id="SignalP"/>
    </source>
</evidence>
<feature type="chain" id="PRO_5002635352" evidence="2">
    <location>
        <begin position="22"/>
        <end position="134"/>
    </location>
</feature>
<sequence length="134" mass="14120">MKTSMLALCAAFTLSACSTLIGPSAGEIAALPVVSYGQPAPQGEFVLRYPAGTDLPFNASVGGSLLTEAAQSTLKVRVKQDIYVYKDKLSFDGKTWSAARSKIGGEFRISPPGMKDGQIDPQAPGEMSAMFNAR</sequence>
<dbReference type="Proteomes" id="UP000002588">
    <property type="component" value="Chromosome"/>
</dbReference>
<organism evidence="3 4">
    <name type="scientific">Azoarcus sp. (strain BH72)</name>
    <dbReference type="NCBI Taxonomy" id="418699"/>
    <lineage>
        <taxon>Bacteria</taxon>
        <taxon>Pseudomonadati</taxon>
        <taxon>Pseudomonadota</taxon>
        <taxon>Betaproteobacteria</taxon>
        <taxon>Rhodocyclales</taxon>
        <taxon>Zoogloeaceae</taxon>
        <taxon>Azoarcus</taxon>
    </lineage>
</organism>
<protein>
    <submittedName>
        <fullName evidence="3">Hypothetical secreted protein</fullName>
    </submittedName>
</protein>
<dbReference type="STRING" id="62928.azo2370"/>
<dbReference type="RefSeq" id="WP_011766101.1">
    <property type="nucleotide sequence ID" value="NC_008702.1"/>
</dbReference>
<dbReference type="PROSITE" id="PS51257">
    <property type="entry name" value="PROKAR_LIPOPROTEIN"/>
    <property type="match status" value="1"/>
</dbReference>
<feature type="region of interest" description="Disordered" evidence="1">
    <location>
        <begin position="110"/>
        <end position="134"/>
    </location>
</feature>
<keyword evidence="2" id="KW-0732">Signal</keyword>
<gene>
    <name evidence="3" type="ordered locus">azo2370</name>
</gene>
<evidence type="ECO:0000313" key="4">
    <source>
        <dbReference type="Proteomes" id="UP000002588"/>
    </source>
</evidence>
<dbReference type="AlphaFoldDB" id="A1K832"/>
<dbReference type="KEGG" id="azo:azo2370"/>
<proteinExistence type="predicted"/>
<keyword evidence="4" id="KW-1185">Reference proteome</keyword>
<dbReference type="EMBL" id="AM406670">
    <property type="protein sequence ID" value="CAL94987.1"/>
    <property type="molecule type" value="Genomic_DNA"/>
</dbReference>
<accession>A1K832</accession>
<name>A1K832_AZOSB</name>
<evidence type="ECO:0000313" key="3">
    <source>
        <dbReference type="EMBL" id="CAL94987.1"/>
    </source>
</evidence>
<dbReference type="eggNOG" id="ENOG50336N3">
    <property type="taxonomic scope" value="Bacteria"/>
</dbReference>
<feature type="signal peptide" evidence="2">
    <location>
        <begin position="1"/>
        <end position="21"/>
    </location>
</feature>
<reference evidence="3 4" key="1">
    <citation type="journal article" date="2006" name="Nat. Biotechnol.">
        <title>Complete genome of the mutualistic, N2-fixing grass endophyte Azoarcus sp. strain BH72.</title>
        <authorList>
            <person name="Krause A."/>
            <person name="Ramakumar A."/>
            <person name="Bartels D."/>
            <person name="Battistoni F."/>
            <person name="Bekel T."/>
            <person name="Boch J."/>
            <person name="Boehm M."/>
            <person name="Friedrich F."/>
            <person name="Hurek T."/>
            <person name="Krause L."/>
            <person name="Linke B."/>
            <person name="McHardy A.C."/>
            <person name="Sarkar A."/>
            <person name="Schneiker S."/>
            <person name="Syed A.A."/>
            <person name="Thauer R."/>
            <person name="Vorhoelter F.-J."/>
            <person name="Weidner S."/>
            <person name="Puehler A."/>
            <person name="Reinhold-Hurek B."/>
            <person name="Kaiser O."/>
            <person name="Goesmann A."/>
        </authorList>
    </citation>
    <scope>NUCLEOTIDE SEQUENCE [LARGE SCALE GENOMIC DNA]</scope>
    <source>
        <strain evidence="3 4">BH72</strain>
    </source>
</reference>
<dbReference type="HOGENOM" id="CLU_1891894_0_0_4"/>
<evidence type="ECO:0000256" key="1">
    <source>
        <dbReference type="SAM" id="MobiDB-lite"/>
    </source>
</evidence>